<evidence type="ECO:0000256" key="5">
    <source>
        <dbReference type="SAM" id="Phobius"/>
    </source>
</evidence>
<evidence type="ECO:0000313" key="6">
    <source>
        <dbReference type="EMBL" id="KAJ1983212.1"/>
    </source>
</evidence>
<dbReference type="EMBL" id="JANBQB010000065">
    <property type="protein sequence ID" value="KAJ1983212.1"/>
    <property type="molecule type" value="Genomic_DNA"/>
</dbReference>
<dbReference type="GO" id="GO:0016020">
    <property type="term" value="C:membrane"/>
    <property type="evidence" value="ECO:0007669"/>
    <property type="project" value="UniProtKB-SubCell"/>
</dbReference>
<dbReference type="InterPro" id="IPR024371">
    <property type="entry name" value="AcetylCoA_trans_1-like"/>
</dbReference>
<dbReference type="Pfam" id="PF13000">
    <property type="entry name" value="Acatn"/>
    <property type="match status" value="3"/>
</dbReference>
<organism evidence="6 7">
    <name type="scientific">Dimargaris verticillata</name>
    <dbReference type="NCBI Taxonomy" id="2761393"/>
    <lineage>
        <taxon>Eukaryota</taxon>
        <taxon>Fungi</taxon>
        <taxon>Fungi incertae sedis</taxon>
        <taxon>Zoopagomycota</taxon>
        <taxon>Kickxellomycotina</taxon>
        <taxon>Dimargaritomycetes</taxon>
        <taxon>Dimargaritales</taxon>
        <taxon>Dimargaritaceae</taxon>
        <taxon>Dimargaris</taxon>
    </lineage>
</organism>
<dbReference type="AlphaFoldDB" id="A0A9W8B9Y8"/>
<feature type="transmembrane region" description="Helical" evidence="5">
    <location>
        <begin position="95"/>
        <end position="112"/>
    </location>
</feature>
<feature type="transmembrane region" description="Helical" evidence="5">
    <location>
        <begin position="361"/>
        <end position="381"/>
    </location>
</feature>
<dbReference type="Proteomes" id="UP001151582">
    <property type="component" value="Unassembled WGS sequence"/>
</dbReference>
<keyword evidence="7" id="KW-1185">Reference proteome</keyword>
<proteinExistence type="predicted"/>
<evidence type="ECO:0000256" key="2">
    <source>
        <dbReference type="ARBA" id="ARBA00022692"/>
    </source>
</evidence>
<keyword evidence="2 5" id="KW-0812">Transmembrane</keyword>
<gene>
    <name evidence="6" type="ORF">H4R34_001412</name>
</gene>
<feature type="transmembrane region" description="Helical" evidence="5">
    <location>
        <begin position="133"/>
        <end position="149"/>
    </location>
</feature>
<dbReference type="InterPro" id="IPR004752">
    <property type="entry name" value="AmpG_permease/AT-1"/>
</dbReference>
<feature type="transmembrane region" description="Helical" evidence="5">
    <location>
        <begin position="66"/>
        <end position="89"/>
    </location>
</feature>
<feature type="transmembrane region" description="Helical" evidence="5">
    <location>
        <begin position="245"/>
        <end position="265"/>
    </location>
</feature>
<feature type="transmembrane region" description="Helical" evidence="5">
    <location>
        <begin position="494"/>
        <end position="514"/>
    </location>
</feature>
<evidence type="ECO:0008006" key="8">
    <source>
        <dbReference type="Google" id="ProtNLM"/>
    </source>
</evidence>
<protein>
    <recommendedName>
        <fullName evidence="8">MFS general substrate transporter</fullName>
    </recommendedName>
</protein>
<comment type="caution">
    <text evidence="6">The sequence shown here is derived from an EMBL/GenBank/DDBJ whole genome shotgun (WGS) entry which is preliminary data.</text>
</comment>
<dbReference type="InterPro" id="IPR036259">
    <property type="entry name" value="MFS_trans_sf"/>
</dbReference>
<feature type="transmembrane region" description="Helical" evidence="5">
    <location>
        <begin position="200"/>
        <end position="225"/>
    </location>
</feature>
<evidence type="ECO:0000313" key="7">
    <source>
        <dbReference type="Proteomes" id="UP001151582"/>
    </source>
</evidence>
<sequence>MAEAIDIRKRLAHEAGSDGATDSTLNSQINTSIALSPTMSDPPASKEVLEGDPELPSNFKKDWLNIVLLVVLYLLQGVPVGLAFGSIPFLLKAKLSYAQIGVFSLASYPYSLKLLWSPLVDSLYSRSFGRRKTWIVPIQLVLGTLFWWLSRSVEDYLENPAQSMLLLTATFFTLVLLSATQDIAVDGWALTLLSKENMSYASTCQTIGLNTGYFLSFTVFLAFNSAEFSNKYLRTVPSDVGVLPISQYLAFWGVMYYLVTLWLLLFKTEGSATDNDMGISDTYRTIWNICRLPHMATFIIVMLTCKVGFIANEAVTGLKLLEKGVGKEDLALAVLVDFPFQIIFGYYAAQWSRGKNPMRPWLYAFYGRLLSSAIGMLVVYYCPAAPIPSSYFALMIASTVAGSFMSNVQFVSISVFMTNVADPTIGGTYMTLMNTISNFGGTWPKYFILEAVDYFTESVCSVPDVMGEPIACLSDNGKQLCTELQGRCQMVQDGYYFVSAACVVLGAILFLGYIQPRVQQLVRIPVAEWHLKTSAIDSHKKD</sequence>
<dbReference type="GO" id="GO:0008521">
    <property type="term" value="F:acetyl-CoA transmembrane transporter activity"/>
    <property type="evidence" value="ECO:0007669"/>
    <property type="project" value="InterPro"/>
</dbReference>
<feature type="transmembrane region" description="Helical" evidence="5">
    <location>
        <begin position="387"/>
        <end position="408"/>
    </location>
</feature>
<accession>A0A9W8B9Y8</accession>
<keyword evidence="4 5" id="KW-0472">Membrane</keyword>
<dbReference type="GO" id="GO:0035348">
    <property type="term" value="P:acetyl-CoA transmembrane transport"/>
    <property type="evidence" value="ECO:0007669"/>
    <property type="project" value="InterPro"/>
</dbReference>
<dbReference type="Gene3D" id="1.20.1250.20">
    <property type="entry name" value="MFS general substrate transporter like domains"/>
    <property type="match status" value="1"/>
</dbReference>
<feature type="transmembrane region" description="Helical" evidence="5">
    <location>
        <begin position="161"/>
        <end position="179"/>
    </location>
</feature>
<dbReference type="PANTHER" id="PTHR12778">
    <property type="entry name" value="SOLUTE CARRIER FAMILY 33 ACETYL-COA TRANSPORTER -RELATED"/>
    <property type="match status" value="1"/>
</dbReference>
<keyword evidence="3 5" id="KW-1133">Transmembrane helix</keyword>
<dbReference type="FunFam" id="1.20.1250.20:FF:000289">
    <property type="entry name" value="Acetyl-coenzyme A transporter 1"/>
    <property type="match status" value="1"/>
</dbReference>
<name>A0A9W8B9Y8_9FUNG</name>
<dbReference type="SUPFAM" id="SSF103473">
    <property type="entry name" value="MFS general substrate transporter"/>
    <property type="match status" value="1"/>
</dbReference>
<reference evidence="6" key="1">
    <citation type="submission" date="2022-07" db="EMBL/GenBank/DDBJ databases">
        <title>Phylogenomic reconstructions and comparative analyses of Kickxellomycotina fungi.</title>
        <authorList>
            <person name="Reynolds N.K."/>
            <person name="Stajich J.E."/>
            <person name="Barry K."/>
            <person name="Grigoriev I.V."/>
            <person name="Crous P."/>
            <person name="Smith M.E."/>
        </authorList>
    </citation>
    <scope>NUCLEOTIDE SEQUENCE</scope>
    <source>
        <strain evidence="6">RSA 567</strain>
    </source>
</reference>
<feature type="transmembrane region" description="Helical" evidence="5">
    <location>
        <begin position="286"/>
        <end position="310"/>
    </location>
</feature>
<dbReference type="OrthoDB" id="6415790at2759"/>
<evidence type="ECO:0000256" key="3">
    <source>
        <dbReference type="ARBA" id="ARBA00022989"/>
    </source>
</evidence>
<evidence type="ECO:0000256" key="1">
    <source>
        <dbReference type="ARBA" id="ARBA00004141"/>
    </source>
</evidence>
<feature type="transmembrane region" description="Helical" evidence="5">
    <location>
        <begin position="330"/>
        <end position="349"/>
    </location>
</feature>
<evidence type="ECO:0000256" key="4">
    <source>
        <dbReference type="ARBA" id="ARBA00023136"/>
    </source>
</evidence>
<dbReference type="PANTHER" id="PTHR12778:SF9">
    <property type="entry name" value="ACETYL-COENZYME A TRANSPORTER 1"/>
    <property type="match status" value="1"/>
</dbReference>
<comment type="subcellular location">
    <subcellularLocation>
        <location evidence="1">Membrane</location>
        <topology evidence="1">Multi-pass membrane protein</topology>
    </subcellularLocation>
</comment>